<accession>A0A841K821</accession>
<sequence>MQGEKKKTVLDRRSFLGAASAGAAMTALAPVAADKAEAMAEPSGNDQTRYRETEHVKTYYRVNRY</sequence>
<reference evidence="1 2" key="1">
    <citation type="submission" date="2020-08" db="EMBL/GenBank/DDBJ databases">
        <title>Genomic Encyclopedia of Type Strains, Phase IV (KMG-IV): sequencing the most valuable type-strain genomes for metagenomic binning, comparative biology and taxonomic classification.</title>
        <authorList>
            <person name="Goeker M."/>
        </authorList>
    </citation>
    <scope>NUCLEOTIDE SEQUENCE [LARGE SCALE GENOMIC DNA]</scope>
    <source>
        <strain evidence="1 2">DSM 101465</strain>
    </source>
</reference>
<organism evidence="1 2">
    <name type="scientific">Chelatococcus composti</name>
    <dbReference type="NCBI Taxonomy" id="1743235"/>
    <lineage>
        <taxon>Bacteria</taxon>
        <taxon>Pseudomonadati</taxon>
        <taxon>Pseudomonadota</taxon>
        <taxon>Alphaproteobacteria</taxon>
        <taxon>Hyphomicrobiales</taxon>
        <taxon>Chelatococcaceae</taxon>
        <taxon>Chelatococcus</taxon>
    </lineage>
</organism>
<dbReference type="NCBIfam" id="TIGR01409">
    <property type="entry name" value="TAT_signal_seq"/>
    <property type="match status" value="1"/>
</dbReference>
<name>A0A841K821_9HYPH</name>
<comment type="caution">
    <text evidence="1">The sequence shown here is derived from an EMBL/GenBank/DDBJ whole genome shotgun (WGS) entry which is preliminary data.</text>
</comment>
<dbReference type="Proteomes" id="UP000588017">
    <property type="component" value="Unassembled WGS sequence"/>
</dbReference>
<keyword evidence="2" id="KW-1185">Reference proteome</keyword>
<dbReference type="PROSITE" id="PS51318">
    <property type="entry name" value="TAT"/>
    <property type="match status" value="1"/>
</dbReference>
<dbReference type="EMBL" id="JACHEH010000004">
    <property type="protein sequence ID" value="MBB6168230.1"/>
    <property type="molecule type" value="Genomic_DNA"/>
</dbReference>
<evidence type="ECO:0000313" key="1">
    <source>
        <dbReference type="EMBL" id="MBB6168230.1"/>
    </source>
</evidence>
<evidence type="ECO:0000313" key="2">
    <source>
        <dbReference type="Proteomes" id="UP000588017"/>
    </source>
</evidence>
<protein>
    <submittedName>
        <fullName evidence="1">Secreted PhoX family phosphatase</fullName>
    </submittedName>
</protein>
<dbReference type="RefSeq" id="WP_183334534.1">
    <property type="nucleotide sequence ID" value="NZ_BMHX01000004.1"/>
</dbReference>
<dbReference type="InterPro" id="IPR014177">
    <property type="entry name" value="Formate_DH_TAT-contain"/>
</dbReference>
<gene>
    <name evidence="1" type="ORF">HNQ73_001860</name>
</gene>
<dbReference type="PIRSF" id="PIRSF036704">
    <property type="entry name" value="UCP036704"/>
    <property type="match status" value="1"/>
</dbReference>
<dbReference type="InterPro" id="IPR006311">
    <property type="entry name" value="TAT_signal"/>
</dbReference>
<dbReference type="AlphaFoldDB" id="A0A841K821"/>
<proteinExistence type="predicted"/>
<dbReference type="InterPro" id="IPR019546">
    <property type="entry name" value="TAT_signal_bac_arc"/>
</dbReference>